<evidence type="ECO:0000259" key="11">
    <source>
        <dbReference type="Pfam" id="PF02885"/>
    </source>
</evidence>
<feature type="binding site" evidence="9">
    <location>
        <begin position="107"/>
        <end position="115"/>
    </location>
    <ligand>
        <name>5-phospho-alpha-D-ribose 1-diphosphate</name>
        <dbReference type="ChEBI" id="CHEBI:58017"/>
    </ligand>
</feature>
<dbReference type="Gene3D" id="3.40.1030.10">
    <property type="entry name" value="Nucleoside phosphorylase/phosphoribosyltransferase catalytic domain"/>
    <property type="match status" value="1"/>
</dbReference>
<dbReference type="OrthoDB" id="9806430at2"/>
<evidence type="ECO:0000256" key="5">
    <source>
        <dbReference type="ARBA" id="ARBA00022822"/>
    </source>
</evidence>
<reference evidence="13" key="3">
    <citation type="submission" date="2016-11" db="EMBL/GenBank/DDBJ databases">
        <authorList>
            <person name="Varghese N."/>
            <person name="Submissions S."/>
        </authorList>
    </citation>
    <scope>NUCLEOTIDE SEQUENCE</scope>
    <source>
        <strain evidence="13">DSM 1682</strain>
    </source>
</reference>
<reference evidence="15" key="4">
    <citation type="submission" date="2016-11" db="EMBL/GenBank/DDBJ databases">
        <authorList>
            <person name="Jaros S."/>
            <person name="Januszkiewicz K."/>
            <person name="Wedrychowicz H."/>
        </authorList>
    </citation>
    <scope>NUCLEOTIDE SEQUENCE [LARGE SCALE GENOMIC DNA]</scope>
    <source>
        <strain evidence="15">DSM 1682</strain>
    </source>
</reference>
<dbReference type="InterPro" id="IPR017459">
    <property type="entry name" value="Glycosyl_Trfase_fam3_N_dom"/>
</dbReference>
<dbReference type="KEGG" id="cpro:CPRO_25710"/>
<feature type="binding site" evidence="9">
    <location>
        <position position="224"/>
    </location>
    <ligand>
        <name>Mg(2+)</name>
        <dbReference type="ChEBI" id="CHEBI:18420"/>
        <label>2</label>
    </ligand>
</feature>
<name>A0A0X8VBU2_ANAPI</name>
<feature type="binding site" evidence="9">
    <location>
        <position position="79"/>
    </location>
    <ligand>
        <name>anthranilate</name>
        <dbReference type="ChEBI" id="CHEBI:16567"/>
        <label>1</label>
    </ligand>
</feature>
<evidence type="ECO:0000256" key="4">
    <source>
        <dbReference type="ARBA" id="ARBA00022679"/>
    </source>
</evidence>
<evidence type="ECO:0000256" key="8">
    <source>
        <dbReference type="ARBA" id="ARBA00061188"/>
    </source>
</evidence>
<dbReference type="RefSeq" id="WP_066052434.1">
    <property type="nucleotide sequence ID" value="NZ_CP014223.1"/>
</dbReference>
<evidence type="ECO:0000313" key="13">
    <source>
        <dbReference type="EMBL" id="SHE51835.1"/>
    </source>
</evidence>
<feature type="binding site" evidence="9">
    <location>
        <position position="91"/>
    </location>
    <ligand>
        <name>Mg(2+)</name>
        <dbReference type="ChEBI" id="CHEBI:18420"/>
        <label>1</label>
    </ligand>
</feature>
<feature type="binding site" evidence="9">
    <location>
        <begin position="82"/>
        <end position="83"/>
    </location>
    <ligand>
        <name>5-phospho-alpha-D-ribose 1-diphosphate</name>
        <dbReference type="ChEBI" id="CHEBI:58017"/>
    </ligand>
</feature>
<comment type="function">
    <text evidence="9">Catalyzes the transfer of the phosphoribosyl group of 5-phosphorylribose-1-pyrophosphate (PRPP) to anthranilate to yield N-(5'-phosphoribosyl)-anthranilate (PRA).</text>
</comment>
<keyword evidence="6 9" id="KW-0057">Aromatic amino acid biosynthesis</keyword>
<keyword evidence="14" id="KW-1185">Reference proteome</keyword>
<comment type="pathway">
    <text evidence="1 9">Amino-acid biosynthesis; L-tryptophan biosynthesis; L-tryptophan from chorismate: step 2/5.</text>
</comment>
<evidence type="ECO:0000256" key="9">
    <source>
        <dbReference type="HAMAP-Rule" id="MF_00211"/>
    </source>
</evidence>
<evidence type="ECO:0000256" key="2">
    <source>
        <dbReference type="ARBA" id="ARBA00022605"/>
    </source>
</evidence>
<feature type="binding site" evidence="9">
    <location>
        <position position="165"/>
    </location>
    <ligand>
        <name>anthranilate</name>
        <dbReference type="ChEBI" id="CHEBI:16567"/>
        <label>2</label>
    </ligand>
</feature>
<evidence type="ECO:0000313" key="14">
    <source>
        <dbReference type="Proteomes" id="UP000068026"/>
    </source>
</evidence>
<evidence type="ECO:0000313" key="15">
    <source>
        <dbReference type="Proteomes" id="UP000184204"/>
    </source>
</evidence>
<feature type="binding site" evidence="9">
    <location>
        <position position="119"/>
    </location>
    <ligand>
        <name>5-phospho-alpha-D-ribose 1-diphosphate</name>
        <dbReference type="ChEBI" id="CHEBI:58017"/>
    </ligand>
</feature>
<comment type="catalytic activity">
    <reaction evidence="7 9">
        <text>N-(5-phospho-beta-D-ribosyl)anthranilate + diphosphate = 5-phospho-alpha-D-ribose 1-diphosphate + anthranilate</text>
        <dbReference type="Rhea" id="RHEA:11768"/>
        <dbReference type="ChEBI" id="CHEBI:16567"/>
        <dbReference type="ChEBI" id="CHEBI:18277"/>
        <dbReference type="ChEBI" id="CHEBI:33019"/>
        <dbReference type="ChEBI" id="CHEBI:58017"/>
        <dbReference type="EC" id="2.4.2.18"/>
    </reaction>
</comment>
<evidence type="ECO:0000313" key="12">
    <source>
        <dbReference type="EMBL" id="AMJ42119.1"/>
    </source>
</evidence>
<dbReference type="NCBIfam" id="TIGR01245">
    <property type="entry name" value="trpD"/>
    <property type="match status" value="1"/>
</dbReference>
<dbReference type="GO" id="GO:0005829">
    <property type="term" value="C:cytosol"/>
    <property type="evidence" value="ECO:0007669"/>
    <property type="project" value="TreeGrafter"/>
</dbReference>
<dbReference type="InterPro" id="IPR035902">
    <property type="entry name" value="Nuc_phospho_transferase"/>
</dbReference>
<keyword evidence="3 9" id="KW-0328">Glycosyltransferase</keyword>
<keyword evidence="9" id="KW-0479">Metal-binding</keyword>
<dbReference type="SUPFAM" id="SSF52418">
    <property type="entry name" value="Nucleoside phosphorylase/phosphoribosyltransferase catalytic domain"/>
    <property type="match status" value="1"/>
</dbReference>
<keyword evidence="2 9" id="KW-0028">Amino-acid biosynthesis</keyword>
<dbReference type="InterPro" id="IPR000312">
    <property type="entry name" value="Glycosyl_Trfase_fam3"/>
</dbReference>
<dbReference type="InterPro" id="IPR005940">
    <property type="entry name" value="Anthranilate_Pribosyl_Tfrase"/>
</dbReference>
<dbReference type="Gene3D" id="1.20.970.10">
    <property type="entry name" value="Transferase, Pyrimidine Nucleoside Phosphorylase, Chain C"/>
    <property type="match status" value="1"/>
</dbReference>
<feature type="binding site" evidence="9">
    <location>
        <position position="79"/>
    </location>
    <ligand>
        <name>5-phospho-alpha-D-ribose 1-diphosphate</name>
        <dbReference type="ChEBI" id="CHEBI:58017"/>
    </ligand>
</feature>
<feature type="binding site" evidence="9">
    <location>
        <position position="87"/>
    </location>
    <ligand>
        <name>5-phospho-alpha-D-ribose 1-diphosphate</name>
        <dbReference type="ChEBI" id="CHEBI:58017"/>
    </ligand>
</feature>
<dbReference type="Proteomes" id="UP000068026">
    <property type="component" value="Chromosome"/>
</dbReference>
<sequence>MIKKAMKLAMEKHNISTEMAEEVMNEIMSGSASETEMAAYLTALRMKGETIDEITASAKGMRKACTRLLHDKDVLEIVGTGGDEAFTFNISTISAFVISAAGVPVAKHGNRSVSSKCGAADVLESLGVNIAAEIDVMTKCLEENNICFMYAQKYHPSMKFVAPVRKSLGVRTIFNILGPLANPAGANMELMGVYDKALVRPLAQVMLNLGVKAGMVVCGDDGLDEITMTTTTTACEIRNGKLKSRVIDPEDYGFTYCQPSELVGGNPEENKKIALDILSGKEQGVKRDVVLLNAGVSLYIAEKCHTIQEGIQIAKEMLESGKAMEKLEVFIQATNR</sequence>
<comment type="similarity">
    <text evidence="9">Belongs to the anthranilate phosphoribosyltransferase family.</text>
</comment>
<reference evidence="14" key="2">
    <citation type="submission" date="2016-01" db="EMBL/GenBank/DDBJ databases">
        <authorList>
            <person name="Poehlein A."/>
            <person name="Schlien K."/>
            <person name="Gottschalk G."/>
            <person name="Buckel W."/>
            <person name="Daniel R."/>
        </authorList>
    </citation>
    <scope>NUCLEOTIDE SEQUENCE [LARGE SCALE GENOMIC DNA]</scope>
    <source>
        <strain evidence="14">X2</strain>
    </source>
</reference>
<proteinExistence type="inferred from homology"/>
<reference evidence="12 14" key="1">
    <citation type="journal article" date="2016" name="Genome Announc.">
        <title>Complete Genome Sequence of the Amino Acid-Fermenting Clostridium propionicum X2 (DSM 1682).</title>
        <authorList>
            <person name="Poehlein A."/>
            <person name="Schlien K."/>
            <person name="Chowdhury N.P."/>
            <person name="Gottschalk G."/>
            <person name="Buckel W."/>
            <person name="Daniel R."/>
        </authorList>
    </citation>
    <scope>NUCLEOTIDE SEQUENCE [LARGE SCALE GENOMIC DNA]</scope>
    <source>
        <strain evidence="12 14">X2</strain>
    </source>
</reference>
<keyword evidence="4 9" id="KW-0808">Transferase</keyword>
<feature type="domain" description="Glycosyl transferase family 3 N-terminal" evidence="11">
    <location>
        <begin position="7"/>
        <end position="65"/>
    </location>
</feature>
<dbReference type="Pfam" id="PF02885">
    <property type="entry name" value="Glycos_trans_3N"/>
    <property type="match status" value="1"/>
</dbReference>
<comment type="cofactor">
    <cofactor evidence="9">
        <name>Mg(2+)</name>
        <dbReference type="ChEBI" id="CHEBI:18420"/>
    </cofactor>
    <text evidence="9">Binds 2 magnesium ions per monomer.</text>
</comment>
<feature type="binding site" evidence="9">
    <location>
        <position position="225"/>
    </location>
    <ligand>
        <name>Mg(2+)</name>
        <dbReference type="ChEBI" id="CHEBI:18420"/>
        <label>1</label>
    </ligand>
</feature>
<dbReference type="FunFam" id="3.40.1030.10:FF:000002">
    <property type="entry name" value="Anthranilate phosphoribosyltransferase"/>
    <property type="match status" value="1"/>
</dbReference>
<comment type="similarity">
    <text evidence="8">In the C-terminal section; belongs to the anthranilate phosphoribosyltransferase family.</text>
</comment>
<dbReference type="PANTHER" id="PTHR43285:SF2">
    <property type="entry name" value="ANTHRANILATE PHOSPHORIBOSYLTRANSFERASE"/>
    <property type="match status" value="1"/>
</dbReference>
<dbReference type="SUPFAM" id="SSF47648">
    <property type="entry name" value="Nucleoside phosphorylase/phosphoribosyltransferase N-terminal domain"/>
    <property type="match status" value="1"/>
</dbReference>
<dbReference type="GO" id="GO:0000287">
    <property type="term" value="F:magnesium ion binding"/>
    <property type="evidence" value="ECO:0007669"/>
    <property type="project" value="UniProtKB-UniRule"/>
</dbReference>
<keyword evidence="5 9" id="KW-0822">Tryptophan biosynthesis</keyword>
<organism evidence="13 15">
    <name type="scientific">Anaerotignum propionicum DSM 1682</name>
    <dbReference type="NCBI Taxonomy" id="991789"/>
    <lineage>
        <taxon>Bacteria</taxon>
        <taxon>Bacillati</taxon>
        <taxon>Bacillota</taxon>
        <taxon>Clostridia</taxon>
        <taxon>Lachnospirales</taxon>
        <taxon>Anaerotignaceae</taxon>
        <taxon>Anaerotignum</taxon>
    </lineage>
</organism>
<keyword evidence="9" id="KW-0460">Magnesium</keyword>
<dbReference type="InterPro" id="IPR036320">
    <property type="entry name" value="Glycosyl_Trfase_fam3_N_dom_sf"/>
</dbReference>
<accession>A0A0X8VBU2</accession>
<dbReference type="Proteomes" id="UP000184204">
    <property type="component" value="Unassembled WGS sequence"/>
</dbReference>
<dbReference type="GO" id="GO:0004048">
    <property type="term" value="F:anthranilate phosphoribosyltransferase activity"/>
    <property type="evidence" value="ECO:0007669"/>
    <property type="project" value="UniProtKB-UniRule"/>
</dbReference>
<dbReference type="EC" id="2.4.2.18" evidence="9"/>
<evidence type="ECO:0000256" key="1">
    <source>
        <dbReference type="ARBA" id="ARBA00004907"/>
    </source>
</evidence>
<feature type="domain" description="Glycosyl transferase family 3" evidence="10">
    <location>
        <begin position="72"/>
        <end position="324"/>
    </location>
</feature>
<feature type="binding site" evidence="9">
    <location>
        <position position="225"/>
    </location>
    <ligand>
        <name>Mg(2+)</name>
        <dbReference type="ChEBI" id="CHEBI:18420"/>
        <label>2</label>
    </ligand>
</feature>
<evidence type="ECO:0000256" key="7">
    <source>
        <dbReference type="ARBA" id="ARBA00052328"/>
    </source>
</evidence>
<dbReference type="GO" id="GO:0000162">
    <property type="term" value="P:L-tryptophan biosynthetic process"/>
    <property type="evidence" value="ECO:0007669"/>
    <property type="project" value="UniProtKB-UniRule"/>
</dbReference>
<dbReference type="HAMAP" id="MF_00211">
    <property type="entry name" value="TrpD"/>
    <property type="match status" value="1"/>
</dbReference>
<feature type="binding site" evidence="9">
    <location>
        <position position="110"/>
    </location>
    <ligand>
        <name>anthranilate</name>
        <dbReference type="ChEBI" id="CHEBI:16567"/>
        <label>1</label>
    </ligand>
</feature>
<gene>
    <name evidence="9 12" type="primary">trpD</name>
    <name evidence="12" type="ORF">CPRO_25710</name>
    <name evidence="13" type="ORF">SAMN02745151_00938</name>
</gene>
<dbReference type="EMBL" id="CP014223">
    <property type="protein sequence ID" value="AMJ42119.1"/>
    <property type="molecule type" value="Genomic_DNA"/>
</dbReference>
<feature type="binding site" evidence="9">
    <location>
        <begin position="89"/>
        <end position="92"/>
    </location>
    <ligand>
        <name>5-phospho-alpha-D-ribose 1-diphosphate</name>
        <dbReference type="ChEBI" id="CHEBI:58017"/>
    </ligand>
</feature>
<evidence type="ECO:0000256" key="6">
    <source>
        <dbReference type="ARBA" id="ARBA00023141"/>
    </source>
</evidence>
<evidence type="ECO:0000256" key="3">
    <source>
        <dbReference type="ARBA" id="ARBA00022676"/>
    </source>
</evidence>
<protein>
    <recommendedName>
        <fullName evidence="9">Anthranilate phosphoribosyltransferase</fullName>
        <ecNumber evidence="9">2.4.2.18</ecNumber>
    </recommendedName>
</protein>
<dbReference type="EMBL" id="FQUA01000003">
    <property type="protein sequence ID" value="SHE51835.1"/>
    <property type="molecule type" value="Genomic_DNA"/>
</dbReference>
<dbReference type="AlphaFoldDB" id="A0A0X8VBU2"/>
<comment type="caution">
    <text evidence="9">Lacks conserved residue(s) required for the propagation of feature annotation.</text>
</comment>
<comment type="subunit">
    <text evidence="9">Homodimer.</text>
</comment>
<dbReference type="PANTHER" id="PTHR43285">
    <property type="entry name" value="ANTHRANILATE PHOSPHORIBOSYLTRANSFERASE"/>
    <property type="match status" value="1"/>
</dbReference>
<dbReference type="Pfam" id="PF00591">
    <property type="entry name" value="Glycos_transf_3"/>
    <property type="match status" value="1"/>
</dbReference>
<evidence type="ECO:0000259" key="10">
    <source>
        <dbReference type="Pfam" id="PF00591"/>
    </source>
</evidence>